<name>A0A4S4N8F4_9BACT</name>
<dbReference type="Proteomes" id="UP000308528">
    <property type="component" value="Unassembled WGS sequence"/>
</dbReference>
<reference evidence="1 2" key="1">
    <citation type="submission" date="2019-04" db="EMBL/GenBank/DDBJ databases">
        <title>Lewinella litorea sp. nov., isolated from a marine sand.</title>
        <authorList>
            <person name="Yoon J.-H."/>
        </authorList>
    </citation>
    <scope>NUCLEOTIDE SEQUENCE [LARGE SCALE GENOMIC DNA]</scope>
    <source>
        <strain evidence="1 2">HSMS-39</strain>
    </source>
</reference>
<evidence type="ECO:0000313" key="2">
    <source>
        <dbReference type="Proteomes" id="UP000308528"/>
    </source>
</evidence>
<dbReference type="Pfam" id="PF13376">
    <property type="entry name" value="OmdA"/>
    <property type="match status" value="1"/>
</dbReference>
<comment type="caution">
    <text evidence="1">The sequence shown here is derived from an EMBL/GenBank/DDBJ whole genome shotgun (WGS) entry which is preliminary data.</text>
</comment>
<evidence type="ECO:0008006" key="3">
    <source>
        <dbReference type="Google" id="ProtNLM"/>
    </source>
</evidence>
<dbReference type="AlphaFoldDB" id="A0A4S4N8F4"/>
<dbReference type="EMBL" id="SRSF01000012">
    <property type="protein sequence ID" value="THH35486.1"/>
    <property type="molecule type" value="Genomic_DNA"/>
</dbReference>
<gene>
    <name evidence="1" type="ORF">E4021_16310</name>
</gene>
<evidence type="ECO:0000313" key="1">
    <source>
        <dbReference type="EMBL" id="THH35486.1"/>
    </source>
</evidence>
<keyword evidence="2" id="KW-1185">Reference proteome</keyword>
<dbReference type="OrthoDB" id="214150at2"/>
<protein>
    <recommendedName>
        <fullName evidence="3">Bacteriocin-protection protein</fullName>
    </recommendedName>
</protein>
<sequence length="140" mass="15630">MKNYCALIFFKTALLMNPRGLLNPASRASAGDAANAIHQAWTRSCNTRLPWNPVSGAAREVERAGLKVRKLNPSELEVPEEFQVQLDASPKLKTAFESLTPGRQRAYLMHFASAKQAKTRVARVERYIPHILDGKGIDDR</sequence>
<proteinExistence type="predicted"/>
<organism evidence="1 2">
    <name type="scientific">Neolewinella litorea</name>
    <dbReference type="NCBI Taxonomy" id="2562452"/>
    <lineage>
        <taxon>Bacteria</taxon>
        <taxon>Pseudomonadati</taxon>
        <taxon>Bacteroidota</taxon>
        <taxon>Saprospiria</taxon>
        <taxon>Saprospirales</taxon>
        <taxon>Lewinellaceae</taxon>
        <taxon>Neolewinella</taxon>
    </lineage>
</organism>
<accession>A0A4S4N8F4</accession>